<dbReference type="Proteomes" id="UP000001219">
    <property type="component" value="Chromosome"/>
</dbReference>
<evidence type="ECO:0000313" key="2">
    <source>
        <dbReference type="Proteomes" id="UP000001219"/>
    </source>
</evidence>
<organism evidence="1 2">
    <name type="scientific">Gordonia bronchialis (strain ATCC 25592 / DSM 43247 / BCRC 13721 / JCM 3198 / KCTC 3076 / NBRC 16047 / NCTC 10667)</name>
    <name type="common">Rhodococcus bronchialis</name>
    <dbReference type="NCBI Taxonomy" id="526226"/>
    <lineage>
        <taxon>Bacteria</taxon>
        <taxon>Bacillati</taxon>
        <taxon>Actinomycetota</taxon>
        <taxon>Actinomycetes</taxon>
        <taxon>Mycobacteriales</taxon>
        <taxon>Gordoniaceae</taxon>
        <taxon>Gordonia</taxon>
    </lineage>
</organism>
<protein>
    <recommendedName>
        <fullName evidence="3">N-acetyltransferase domain-containing protein</fullName>
    </recommendedName>
</protein>
<reference evidence="1 2" key="2">
    <citation type="journal article" date="2010" name="Stand. Genomic Sci.">
        <title>Complete genome sequence of Gordonia bronchialis type strain (3410).</title>
        <authorList>
            <person name="Ivanova N."/>
            <person name="Sikorski J."/>
            <person name="Jando M."/>
            <person name="Lapidus A."/>
            <person name="Nolan M."/>
            <person name="Lucas S."/>
            <person name="Del Rio T.G."/>
            <person name="Tice H."/>
            <person name="Copeland A."/>
            <person name="Cheng J.F."/>
            <person name="Chen F."/>
            <person name="Bruce D."/>
            <person name="Goodwin L."/>
            <person name="Pitluck S."/>
            <person name="Mavromatis K."/>
            <person name="Ovchinnikova G."/>
            <person name="Pati A."/>
            <person name="Chen A."/>
            <person name="Palaniappan K."/>
            <person name="Land M."/>
            <person name="Hauser L."/>
            <person name="Chang Y.J."/>
            <person name="Jeffries C.D."/>
            <person name="Chain P."/>
            <person name="Saunders E."/>
            <person name="Han C."/>
            <person name="Detter J.C."/>
            <person name="Brettin T."/>
            <person name="Rohde M."/>
            <person name="Goker M."/>
            <person name="Bristow J."/>
            <person name="Eisen J.A."/>
            <person name="Markowitz V."/>
            <person name="Hugenholtz P."/>
            <person name="Klenk H.P."/>
            <person name="Kyrpides N.C."/>
        </authorList>
    </citation>
    <scope>NUCLEOTIDE SEQUENCE [LARGE SCALE GENOMIC DNA]</scope>
    <source>
        <strain evidence="2">ATCC 25592 / DSM 43247 / BCRC 13721 / JCM 3198 / KCTC 3076 / NBRC 16047 / NCTC 10667</strain>
    </source>
</reference>
<reference evidence="2" key="1">
    <citation type="submission" date="2009-10" db="EMBL/GenBank/DDBJ databases">
        <title>The complete chromosome of Gordonia bronchialis DSM 43247.</title>
        <authorList>
            <consortium name="US DOE Joint Genome Institute (JGI-PGF)"/>
            <person name="Lucas S."/>
            <person name="Copeland A."/>
            <person name="Lapidus A."/>
            <person name="Glavina del Rio T."/>
            <person name="Dalin E."/>
            <person name="Tice H."/>
            <person name="Bruce D."/>
            <person name="Goodwin L."/>
            <person name="Pitluck S."/>
            <person name="Kyrpides N."/>
            <person name="Mavromatis K."/>
            <person name="Ivanova N."/>
            <person name="Ovchinnikova G."/>
            <person name="Saunders E."/>
            <person name="Brettin T."/>
            <person name="Detter J.C."/>
            <person name="Han C."/>
            <person name="Larimer F."/>
            <person name="Land M."/>
            <person name="Hauser L."/>
            <person name="Markowitz V."/>
            <person name="Cheng J.-F."/>
            <person name="Hugenholtz P."/>
            <person name="Woyke T."/>
            <person name="Wu D."/>
            <person name="Jando M."/>
            <person name="Schneider S."/>
            <person name="Goeker M."/>
            <person name="Klenk H.-P."/>
            <person name="Eisen J.A."/>
        </authorList>
    </citation>
    <scope>NUCLEOTIDE SEQUENCE [LARGE SCALE GENOMIC DNA]</scope>
    <source>
        <strain evidence="2">ATCC 25592 / DSM 43247 / BCRC 13721 / JCM 3198 / KCTC 3076 / NBRC 16047 / NCTC 10667</strain>
    </source>
</reference>
<dbReference type="eggNOG" id="ENOG5033WAI">
    <property type="taxonomic scope" value="Bacteria"/>
</dbReference>
<accession>D0L4T9</accession>
<dbReference type="OrthoDB" id="5175138at2"/>
<sequence>MTIAFASDIRNHVETLDAALTFRDTVSNTTLLVATPSSTPTVWADYIDGAYRSYSEHGVVDALEYETVRDGGNTRLFCAVLDDDRVIGGLRIQGPYNLPTESHALTEWAGQPGQRQLIRAIATRIPGGLVEAKSAYVDTSSPAAAHVAGLMARTPLIVMTLTGCRYVMATSADHVLKRWQSGGGRIDGAIEPTPYPDSRYRTRAMFWDRTLLAQHADPTVWRQMQREFCQVEADLELAAQRQSHDVVA</sequence>
<dbReference type="AlphaFoldDB" id="D0L4T9"/>
<name>D0L4T9_GORB4</name>
<dbReference type="STRING" id="526226.Gbro_1082"/>
<keyword evidence="2" id="KW-1185">Reference proteome</keyword>
<dbReference type="KEGG" id="gbr:Gbro_1082"/>
<dbReference type="RefSeq" id="WP_012832969.1">
    <property type="nucleotide sequence ID" value="NC_013441.1"/>
</dbReference>
<dbReference type="HOGENOM" id="CLU_096782_0_0_11"/>
<dbReference type="EMBL" id="CP001802">
    <property type="protein sequence ID" value="ACY20391.1"/>
    <property type="molecule type" value="Genomic_DNA"/>
</dbReference>
<evidence type="ECO:0000313" key="1">
    <source>
        <dbReference type="EMBL" id="ACY20391.1"/>
    </source>
</evidence>
<proteinExistence type="predicted"/>
<gene>
    <name evidence="1" type="ordered locus">Gbro_1082</name>
</gene>
<evidence type="ECO:0008006" key="3">
    <source>
        <dbReference type="Google" id="ProtNLM"/>
    </source>
</evidence>